<dbReference type="Proteomes" id="UP000663852">
    <property type="component" value="Unassembled WGS sequence"/>
</dbReference>
<dbReference type="InterPro" id="IPR000999">
    <property type="entry name" value="RNase_III_dom"/>
</dbReference>
<dbReference type="Gene3D" id="1.10.1520.10">
    <property type="entry name" value="Ribonuclease III domain"/>
    <property type="match status" value="1"/>
</dbReference>
<evidence type="ECO:0000313" key="6">
    <source>
        <dbReference type="Proteomes" id="UP000663828"/>
    </source>
</evidence>
<sequence>MAEQHIEVKPLTDLEKELQYEFKNKDLIRQALTHKSAINEKHPMAFHCDYGPLAFLGDAALKYAVARYLIQNGQEDVITNPAKLNKGTQTIVPNVVLAEIAREKLCLEKYLTRGKGLSKISEGMYASCFEAILGAIALDCGVDQQEVIFCLIERLCSDRYKTFLKPLNLWTFKAVYDDDEEEEEIYLVKASLFDCMRQRAASSAQSYRIIVETREKNRLQKLGFVILWFFAMCGILLIIWHFLPFIQSYWWNNNVYQHGEF</sequence>
<evidence type="ECO:0000256" key="2">
    <source>
        <dbReference type="SAM" id="Phobius"/>
    </source>
</evidence>
<keyword evidence="2" id="KW-0812">Transmembrane</keyword>
<dbReference type="InterPro" id="IPR036389">
    <property type="entry name" value="RNase_III_sf"/>
</dbReference>
<proteinExistence type="predicted"/>
<dbReference type="SMART" id="SM00535">
    <property type="entry name" value="RIBOc"/>
    <property type="match status" value="1"/>
</dbReference>
<gene>
    <name evidence="4" type="ORF">EDS130_LOCUS44163</name>
    <name evidence="5" type="ORF">XAT740_LOCUS55963</name>
</gene>
<evidence type="ECO:0000313" key="4">
    <source>
        <dbReference type="EMBL" id="CAF1525389.1"/>
    </source>
</evidence>
<reference evidence="4" key="1">
    <citation type="submission" date="2021-02" db="EMBL/GenBank/DDBJ databases">
        <authorList>
            <person name="Nowell W R."/>
        </authorList>
    </citation>
    <scope>NUCLEOTIDE SEQUENCE</scope>
</reference>
<protein>
    <recommendedName>
        <fullName evidence="3">RNase III domain-containing protein</fullName>
    </recommendedName>
</protein>
<accession>A0A815V4Z1</accession>
<dbReference type="PANTHER" id="PTHR14950">
    <property type="entry name" value="DICER-RELATED"/>
    <property type="match status" value="1"/>
</dbReference>
<dbReference type="EMBL" id="CAJNOJ010000814">
    <property type="protein sequence ID" value="CAF1525389.1"/>
    <property type="molecule type" value="Genomic_DNA"/>
</dbReference>
<organism evidence="4 7">
    <name type="scientific">Adineta ricciae</name>
    <name type="common">Rotifer</name>
    <dbReference type="NCBI Taxonomy" id="249248"/>
    <lineage>
        <taxon>Eukaryota</taxon>
        <taxon>Metazoa</taxon>
        <taxon>Spiralia</taxon>
        <taxon>Gnathifera</taxon>
        <taxon>Rotifera</taxon>
        <taxon>Eurotatoria</taxon>
        <taxon>Bdelloidea</taxon>
        <taxon>Adinetida</taxon>
        <taxon>Adinetidae</taxon>
        <taxon>Adineta</taxon>
    </lineage>
</organism>
<dbReference type="Pfam" id="PF14622">
    <property type="entry name" value="Ribonucleas_3_3"/>
    <property type="match status" value="1"/>
</dbReference>
<evidence type="ECO:0000259" key="3">
    <source>
        <dbReference type="PROSITE" id="PS50142"/>
    </source>
</evidence>
<evidence type="ECO:0000313" key="7">
    <source>
        <dbReference type="Proteomes" id="UP000663852"/>
    </source>
</evidence>
<dbReference type="EMBL" id="CAJNOR010010729">
    <property type="protein sequence ID" value="CAF1656210.1"/>
    <property type="molecule type" value="Genomic_DNA"/>
</dbReference>
<dbReference type="AlphaFoldDB" id="A0A815V4Z1"/>
<dbReference type="GO" id="GO:0006396">
    <property type="term" value="P:RNA processing"/>
    <property type="evidence" value="ECO:0007669"/>
    <property type="project" value="InterPro"/>
</dbReference>
<feature type="domain" description="RNase III" evidence="3">
    <location>
        <begin position="11"/>
        <end position="141"/>
    </location>
</feature>
<keyword evidence="6" id="KW-1185">Reference proteome</keyword>
<comment type="caution">
    <text evidence="4">The sequence shown here is derived from an EMBL/GenBank/DDBJ whole genome shotgun (WGS) entry which is preliminary data.</text>
</comment>
<dbReference type="PROSITE" id="PS50142">
    <property type="entry name" value="RNASE_3_2"/>
    <property type="match status" value="1"/>
</dbReference>
<evidence type="ECO:0000256" key="1">
    <source>
        <dbReference type="ARBA" id="ARBA00022801"/>
    </source>
</evidence>
<keyword evidence="2" id="KW-0472">Membrane</keyword>
<keyword evidence="2" id="KW-1133">Transmembrane helix</keyword>
<dbReference type="Proteomes" id="UP000663828">
    <property type="component" value="Unassembled WGS sequence"/>
</dbReference>
<dbReference type="GO" id="GO:0004525">
    <property type="term" value="F:ribonuclease III activity"/>
    <property type="evidence" value="ECO:0007669"/>
    <property type="project" value="InterPro"/>
</dbReference>
<evidence type="ECO:0000313" key="5">
    <source>
        <dbReference type="EMBL" id="CAF1656210.1"/>
    </source>
</evidence>
<feature type="transmembrane region" description="Helical" evidence="2">
    <location>
        <begin position="222"/>
        <end position="243"/>
    </location>
</feature>
<keyword evidence="1" id="KW-0378">Hydrolase</keyword>
<dbReference type="CDD" id="cd00593">
    <property type="entry name" value="RIBOc"/>
    <property type="match status" value="1"/>
</dbReference>
<dbReference type="SUPFAM" id="SSF69065">
    <property type="entry name" value="RNase III domain-like"/>
    <property type="match status" value="1"/>
</dbReference>
<dbReference type="OrthoDB" id="67027at2759"/>
<name>A0A815V4Z1_ADIRI</name>